<dbReference type="Proteomes" id="UP000509346">
    <property type="component" value="Chromosome"/>
</dbReference>
<proteinExistence type="predicted"/>
<dbReference type="InterPro" id="IPR051266">
    <property type="entry name" value="CLCR"/>
</dbReference>
<organism evidence="4 5">
    <name type="scientific">Halosimplex pelagicum</name>
    <dbReference type="NCBI Taxonomy" id="869886"/>
    <lineage>
        <taxon>Archaea</taxon>
        <taxon>Methanobacteriati</taxon>
        <taxon>Methanobacteriota</taxon>
        <taxon>Stenosarchaea group</taxon>
        <taxon>Halobacteria</taxon>
        <taxon>Halobacteriales</taxon>
        <taxon>Haloarculaceae</taxon>
        <taxon>Halosimplex</taxon>
    </lineage>
</organism>
<feature type="domain" description="VWFA" evidence="3">
    <location>
        <begin position="143"/>
        <end position="344"/>
    </location>
</feature>
<dbReference type="InterPro" id="IPR036465">
    <property type="entry name" value="vWFA_dom_sf"/>
</dbReference>
<dbReference type="AlphaFoldDB" id="A0A7D5TTP6"/>
<feature type="region of interest" description="Disordered" evidence="1">
    <location>
        <begin position="26"/>
        <end position="45"/>
    </location>
</feature>
<dbReference type="PANTHER" id="PTHR10579:SF43">
    <property type="entry name" value="ZINC FINGER (C3HC4-TYPE RING FINGER) FAMILY PROTEIN"/>
    <property type="match status" value="1"/>
</dbReference>
<evidence type="ECO:0000256" key="2">
    <source>
        <dbReference type="SAM" id="Phobius"/>
    </source>
</evidence>
<reference evidence="4 5" key="1">
    <citation type="submission" date="2020-07" db="EMBL/GenBank/DDBJ databases">
        <title>Halosimplex litoreum sp. nov. and Halosimplex rubrum sp. nov., isolated from different salt environments.</title>
        <authorList>
            <person name="Cui H."/>
        </authorList>
    </citation>
    <scope>NUCLEOTIDE SEQUENCE [LARGE SCALE GENOMIC DNA]</scope>
    <source>
        <strain evidence="4 5">R2</strain>
    </source>
</reference>
<dbReference type="InterPro" id="IPR002035">
    <property type="entry name" value="VWF_A"/>
</dbReference>
<evidence type="ECO:0000256" key="1">
    <source>
        <dbReference type="SAM" id="MobiDB-lite"/>
    </source>
</evidence>
<accession>A0A7D5TTP6</accession>
<feature type="region of interest" description="Disordered" evidence="1">
    <location>
        <begin position="537"/>
        <end position="594"/>
    </location>
</feature>
<dbReference type="PANTHER" id="PTHR10579">
    <property type="entry name" value="CALCIUM-ACTIVATED CHLORIDE CHANNEL REGULATOR"/>
    <property type="match status" value="1"/>
</dbReference>
<dbReference type="GeneID" id="56082591"/>
<dbReference type="PROSITE" id="PS50234">
    <property type="entry name" value="VWFA"/>
    <property type="match status" value="1"/>
</dbReference>
<feature type="compositionally biased region" description="Gly residues" evidence="1">
    <location>
        <begin position="28"/>
        <end position="45"/>
    </location>
</feature>
<sequence>MRQALLAVAVVALVVLAGCGGASNSSGGPVGGGDGGSGAMAGDGSSGGSNNIGVSAGGAADANAFRSNVEEGYVPQPTDLTYEGLFHDYYFDTGQSRPCEALFCPSYSAAVTRDPLANDTERFVTVGLNSGVSKADFERKPLNLVVVIDTSGSMSDQFSEYYHDGGEERQVEENQPKIDAAGDAVVSMLGRLNASDRVGVVAYDNTARTVQGLQQVGETDRGDLRSEMRSLRADGGTNLDAGMGRAEEMLSAHAGNSERETRVVYVTDTMPNLGETDGAALESRMRSYANRGIHTTFVGVGVDFNSRLTETVSTVRGANYYTVDSPAGFDERMDEGFAYMVTPLVYNLSLEVAGDGYRIENVYGSPQADAASAELMEVTTLFPSRREGNKTEGGVVLLEVAKTGSDPTLDLVASYEDPGGGARTVTRNVGFESRTAPYYESSGVRKAVALAEYGSLVRNWMAHERAGGDAGADSADAAIEYRDHDDQWEQSSVDLAVSAPYDRRFDRFVEHFRAEKAALGADRMERDLAILERLAAADGGAERGEEDEASAPDDRATPSPMPTVAESQSDDSRTTAALADEGGPRDDGESASNAGLFGRFEGDLPLLGAVNLLVTLAVAAYGISQKRRSRASASERVE</sequence>
<dbReference type="SMART" id="SM00327">
    <property type="entry name" value="VWA"/>
    <property type="match status" value="1"/>
</dbReference>
<keyword evidence="2" id="KW-0472">Membrane</keyword>
<evidence type="ECO:0000313" key="5">
    <source>
        <dbReference type="Proteomes" id="UP000509346"/>
    </source>
</evidence>
<dbReference type="OrthoDB" id="156864at2157"/>
<dbReference type="Pfam" id="PF13519">
    <property type="entry name" value="VWA_2"/>
    <property type="match status" value="1"/>
</dbReference>
<dbReference type="Gene3D" id="3.40.50.410">
    <property type="entry name" value="von Willebrand factor, type A domain"/>
    <property type="match status" value="1"/>
</dbReference>
<dbReference type="SUPFAM" id="SSF53300">
    <property type="entry name" value="vWA-like"/>
    <property type="match status" value="1"/>
</dbReference>
<keyword evidence="2" id="KW-0812">Transmembrane</keyword>
<evidence type="ECO:0000259" key="3">
    <source>
        <dbReference type="PROSITE" id="PS50234"/>
    </source>
</evidence>
<feature type="transmembrane region" description="Helical" evidence="2">
    <location>
        <begin position="604"/>
        <end position="623"/>
    </location>
</feature>
<dbReference type="EMBL" id="CP058909">
    <property type="protein sequence ID" value="QLH81634.1"/>
    <property type="molecule type" value="Genomic_DNA"/>
</dbReference>
<gene>
    <name evidence="4" type="ORF">HZS54_08340</name>
</gene>
<dbReference type="RefSeq" id="WP_179921816.1">
    <property type="nucleotide sequence ID" value="NZ_CP058909.1"/>
</dbReference>
<dbReference type="PROSITE" id="PS51257">
    <property type="entry name" value="PROKAR_LIPOPROTEIN"/>
    <property type="match status" value="1"/>
</dbReference>
<evidence type="ECO:0000313" key="4">
    <source>
        <dbReference type="EMBL" id="QLH81634.1"/>
    </source>
</evidence>
<keyword evidence="5" id="KW-1185">Reference proteome</keyword>
<dbReference type="KEGG" id="hpel:HZS54_08340"/>
<protein>
    <submittedName>
        <fullName evidence="4">VWA domain-containing protein</fullName>
    </submittedName>
</protein>
<name>A0A7D5TTP6_9EURY</name>
<keyword evidence="2" id="KW-1133">Transmembrane helix</keyword>